<protein>
    <recommendedName>
        <fullName evidence="3">Ice-binding protein C-terminal domain-containing protein</fullName>
    </recommendedName>
</protein>
<dbReference type="AlphaFoldDB" id="A0A0A7PGM4"/>
<dbReference type="KEGG" id="sphk:SKP52_11670"/>
<evidence type="ECO:0000313" key="4">
    <source>
        <dbReference type="EMBL" id="AJA09231.1"/>
    </source>
</evidence>
<dbReference type="NCBIfam" id="TIGR02595">
    <property type="entry name" value="PEP_CTERM"/>
    <property type="match status" value="1"/>
</dbReference>
<organism evidence="4 5">
    <name type="scientific">Sphingopyxis fribergensis</name>
    <dbReference type="NCBI Taxonomy" id="1515612"/>
    <lineage>
        <taxon>Bacteria</taxon>
        <taxon>Pseudomonadati</taxon>
        <taxon>Pseudomonadota</taxon>
        <taxon>Alphaproteobacteria</taxon>
        <taxon>Sphingomonadales</taxon>
        <taxon>Sphingomonadaceae</taxon>
        <taxon>Sphingopyxis</taxon>
    </lineage>
</organism>
<gene>
    <name evidence="4" type="ORF">SKP52_11670</name>
</gene>
<keyword evidence="1" id="KW-0812">Transmembrane</keyword>
<accession>A0A0A7PGM4</accession>
<feature type="domain" description="Ice-binding protein C-terminal" evidence="3">
    <location>
        <begin position="178"/>
        <end position="202"/>
    </location>
</feature>
<keyword evidence="5" id="KW-1185">Reference proteome</keyword>
<dbReference type="Pfam" id="PF07589">
    <property type="entry name" value="PEP-CTERM"/>
    <property type="match status" value="1"/>
</dbReference>
<keyword evidence="1" id="KW-1133">Transmembrane helix</keyword>
<dbReference type="PROSITE" id="PS51257">
    <property type="entry name" value="PROKAR_LIPOPROTEIN"/>
    <property type="match status" value="1"/>
</dbReference>
<keyword evidence="2" id="KW-0732">Signal</keyword>
<dbReference type="Proteomes" id="UP000030907">
    <property type="component" value="Chromosome"/>
</dbReference>
<name>A0A0A7PGM4_9SPHN</name>
<keyword evidence="1" id="KW-0472">Membrane</keyword>
<evidence type="ECO:0000313" key="5">
    <source>
        <dbReference type="Proteomes" id="UP000030907"/>
    </source>
</evidence>
<evidence type="ECO:0000256" key="1">
    <source>
        <dbReference type="SAM" id="Phobius"/>
    </source>
</evidence>
<dbReference type="InterPro" id="IPR013424">
    <property type="entry name" value="Ice-binding_C"/>
</dbReference>
<proteinExistence type="predicted"/>
<evidence type="ECO:0000256" key="2">
    <source>
        <dbReference type="SAM" id="SignalP"/>
    </source>
</evidence>
<evidence type="ECO:0000259" key="3">
    <source>
        <dbReference type="Pfam" id="PF07589"/>
    </source>
</evidence>
<dbReference type="EMBL" id="CP009122">
    <property type="protein sequence ID" value="AJA09231.1"/>
    <property type="molecule type" value="Genomic_DNA"/>
</dbReference>
<reference evidence="4 5" key="1">
    <citation type="journal article" date="2015" name="Int. J. Syst. Evol. Microbiol.">
        <title>Description of Sphingopyxis fribergensis sp. nov. - a soil bacterium with the ability to degrade styrene and phenylacetic acid.</title>
        <authorList>
            <person name="Oelschlagel M."/>
            <person name="Ruckert C."/>
            <person name="Kalinowski J."/>
            <person name="Schmidt G."/>
            <person name="Schlomann M."/>
            <person name="Tischler D."/>
        </authorList>
    </citation>
    <scope>NUCLEOTIDE SEQUENCE [LARGE SCALE GENOMIC DNA]</scope>
    <source>
        <strain evidence="4 5">Kp5.2</strain>
    </source>
</reference>
<dbReference type="NCBIfam" id="NF035944">
    <property type="entry name" value="PEPxxWA-CTERM"/>
    <property type="match status" value="1"/>
</dbReference>
<feature type="chain" id="PRO_5002032080" description="Ice-binding protein C-terminal domain-containing protein" evidence="2">
    <location>
        <begin position="23"/>
        <end position="211"/>
    </location>
</feature>
<feature type="signal peptide" evidence="2">
    <location>
        <begin position="1"/>
        <end position="22"/>
    </location>
</feature>
<feature type="transmembrane region" description="Helical" evidence="1">
    <location>
        <begin position="182"/>
        <end position="199"/>
    </location>
</feature>
<dbReference type="HOGENOM" id="CLU_1255293_0_0_5"/>
<sequence length="211" mass="21395">MRKIIKLAAAVALIGASAPAAAAVTICLGGGCAAQPGSNVLVTQGVPGLNVTGTLNNAPGTVNFSSTEQLIGLANGQARVGAVDGVLNNPLTFSLTGGLISALEFNIDAITSGKVFFTFAGGDSNGLVTSAYNLGRNGSNFYNAFNGTFSSVTMTFTEGATVADVGQFRLNSAQTVAAVPEPATWALMMLGFGAIGFSVRRRKPGVRVRFA</sequence>